<keyword evidence="5" id="KW-1185">Reference proteome</keyword>
<dbReference type="GO" id="GO:0006633">
    <property type="term" value="P:fatty acid biosynthetic process"/>
    <property type="evidence" value="ECO:0007669"/>
    <property type="project" value="TreeGrafter"/>
</dbReference>
<dbReference type="Gene3D" id="3.30.70.250">
    <property type="entry name" value="Malonyl-CoA ACP transacylase, ACP-binding"/>
    <property type="match status" value="1"/>
</dbReference>
<sequence length="334" mass="34315">MSGARPVALLLPGQGFQHAGMAVELYTREPRFTAVADEFLTALGPEGATVRDDWLACVDGGPADRGTSAQPLLFLIGYAIGEVLASRGIRPAVMVGHSVGELAAATLAGVLDLPAAARILAARCSALEEAPPGGMLAVAGAPETVLDCLRARSVGGSVVVGAHNGPQQTVLAGPEPDLSEAERAVRDGGLVARRVRALEPWHSPAMGPAARRFGAAVAAEPLRPPTIPIVSTRTGRVVTDAEAVRPGFWAEQMAAPVLFWPALDAVLGGGAYTVVDAAPAGGLATLARRHPSVRAGRSTVLPLLAPGGRDAWTVWTEGLARLEPTASPAHAQQR</sequence>
<dbReference type="GO" id="GO:0071770">
    <property type="term" value="P:DIM/DIP cell wall layer assembly"/>
    <property type="evidence" value="ECO:0007669"/>
    <property type="project" value="TreeGrafter"/>
</dbReference>
<dbReference type="GO" id="GO:0005737">
    <property type="term" value="C:cytoplasm"/>
    <property type="evidence" value="ECO:0007669"/>
    <property type="project" value="TreeGrafter"/>
</dbReference>
<comment type="caution">
    <text evidence="4">The sequence shown here is derived from an EMBL/GenBank/DDBJ whole genome shotgun (WGS) entry which is preliminary data.</text>
</comment>
<gene>
    <name evidence="4" type="ORF">GCM10014713_10230</name>
</gene>
<evidence type="ECO:0000259" key="3">
    <source>
        <dbReference type="SMART" id="SM00827"/>
    </source>
</evidence>
<dbReference type="PANTHER" id="PTHR43775">
    <property type="entry name" value="FATTY ACID SYNTHASE"/>
    <property type="match status" value="1"/>
</dbReference>
<dbReference type="AlphaFoldDB" id="A0A918GXY1"/>
<dbReference type="SUPFAM" id="SSF55048">
    <property type="entry name" value="Probable ACP-binding domain of malonyl-CoA ACP transacylase"/>
    <property type="match status" value="1"/>
</dbReference>
<dbReference type="InterPro" id="IPR016036">
    <property type="entry name" value="Malonyl_transacylase_ACP-bd"/>
</dbReference>
<evidence type="ECO:0000313" key="5">
    <source>
        <dbReference type="Proteomes" id="UP000619486"/>
    </source>
</evidence>
<dbReference type="InterPro" id="IPR001227">
    <property type="entry name" value="Ac_transferase_dom_sf"/>
</dbReference>
<organism evidence="4 5">
    <name type="scientific">Streptomyces purpureus</name>
    <dbReference type="NCBI Taxonomy" id="1951"/>
    <lineage>
        <taxon>Bacteria</taxon>
        <taxon>Bacillati</taxon>
        <taxon>Actinomycetota</taxon>
        <taxon>Actinomycetes</taxon>
        <taxon>Kitasatosporales</taxon>
        <taxon>Streptomycetaceae</taxon>
        <taxon>Streptomyces</taxon>
    </lineage>
</organism>
<reference evidence="4" key="2">
    <citation type="submission" date="2020-09" db="EMBL/GenBank/DDBJ databases">
        <authorList>
            <person name="Sun Q."/>
            <person name="Ohkuma M."/>
        </authorList>
    </citation>
    <scope>NUCLEOTIDE SEQUENCE</scope>
    <source>
        <strain evidence="4">JCM 3172</strain>
    </source>
</reference>
<dbReference type="RefSeq" id="WP_189200060.1">
    <property type="nucleotide sequence ID" value="NZ_BMQQ01000002.1"/>
</dbReference>
<evidence type="ECO:0000256" key="1">
    <source>
        <dbReference type="ARBA" id="ARBA00022450"/>
    </source>
</evidence>
<dbReference type="SMART" id="SM00827">
    <property type="entry name" value="PKS_AT"/>
    <property type="match status" value="1"/>
</dbReference>
<reference evidence="4" key="1">
    <citation type="journal article" date="2014" name="Int. J. Syst. Evol. Microbiol.">
        <title>Complete genome sequence of Corynebacterium casei LMG S-19264T (=DSM 44701T), isolated from a smear-ripened cheese.</title>
        <authorList>
            <consortium name="US DOE Joint Genome Institute (JGI-PGF)"/>
            <person name="Walter F."/>
            <person name="Albersmeier A."/>
            <person name="Kalinowski J."/>
            <person name="Ruckert C."/>
        </authorList>
    </citation>
    <scope>NUCLEOTIDE SEQUENCE</scope>
    <source>
        <strain evidence="4">JCM 3172</strain>
    </source>
</reference>
<keyword evidence="1" id="KW-0596">Phosphopantetheine</keyword>
<evidence type="ECO:0000256" key="2">
    <source>
        <dbReference type="ARBA" id="ARBA00022553"/>
    </source>
</evidence>
<name>A0A918GXY1_9ACTN</name>
<dbReference type="Gene3D" id="3.30.70.3290">
    <property type="match status" value="1"/>
</dbReference>
<dbReference type="PANTHER" id="PTHR43775:SF37">
    <property type="entry name" value="SI:DKEY-61P9.11"/>
    <property type="match status" value="1"/>
</dbReference>
<feature type="domain" description="Malonyl-CoA:ACP transacylase (MAT)" evidence="3">
    <location>
        <begin position="10"/>
        <end position="308"/>
    </location>
</feature>
<protein>
    <recommendedName>
        <fullName evidence="3">Malonyl-CoA:ACP transacylase (MAT) domain-containing protein</fullName>
    </recommendedName>
</protein>
<accession>A0A918GXY1</accession>
<dbReference type="InterPro" id="IPR016035">
    <property type="entry name" value="Acyl_Trfase/lysoPLipase"/>
</dbReference>
<dbReference type="EMBL" id="BMQQ01000002">
    <property type="protein sequence ID" value="GGT19220.1"/>
    <property type="molecule type" value="Genomic_DNA"/>
</dbReference>
<proteinExistence type="predicted"/>
<dbReference type="SUPFAM" id="SSF52151">
    <property type="entry name" value="FabD/lysophospholipase-like"/>
    <property type="match status" value="1"/>
</dbReference>
<dbReference type="Gene3D" id="3.40.366.10">
    <property type="entry name" value="Malonyl-Coenzyme A Acyl Carrier Protein, domain 2"/>
    <property type="match status" value="1"/>
</dbReference>
<evidence type="ECO:0000313" key="4">
    <source>
        <dbReference type="EMBL" id="GGT19220.1"/>
    </source>
</evidence>
<dbReference type="GO" id="GO:0004312">
    <property type="term" value="F:fatty acid synthase activity"/>
    <property type="evidence" value="ECO:0007669"/>
    <property type="project" value="TreeGrafter"/>
</dbReference>
<dbReference type="InterPro" id="IPR014043">
    <property type="entry name" value="Acyl_transferase_dom"/>
</dbReference>
<keyword evidence="2" id="KW-0597">Phosphoprotein</keyword>
<dbReference type="GO" id="GO:0005886">
    <property type="term" value="C:plasma membrane"/>
    <property type="evidence" value="ECO:0007669"/>
    <property type="project" value="TreeGrafter"/>
</dbReference>
<dbReference type="Proteomes" id="UP000619486">
    <property type="component" value="Unassembled WGS sequence"/>
</dbReference>
<dbReference type="Pfam" id="PF00698">
    <property type="entry name" value="Acyl_transf_1"/>
    <property type="match status" value="1"/>
</dbReference>
<dbReference type="InterPro" id="IPR050091">
    <property type="entry name" value="PKS_NRPS_Biosynth_Enz"/>
</dbReference>